<dbReference type="Proteomes" id="UP000334990">
    <property type="component" value="Unassembled WGS sequence"/>
</dbReference>
<evidence type="ECO:0000256" key="1">
    <source>
        <dbReference type="SAM" id="Phobius"/>
    </source>
</evidence>
<reference evidence="2 3" key="1">
    <citation type="submission" date="2019-10" db="EMBL/GenBank/DDBJ databases">
        <title>Whole genome shotgun sequence of Acrocarpospora corrugata NBRC 13972.</title>
        <authorList>
            <person name="Ichikawa N."/>
            <person name="Kimura A."/>
            <person name="Kitahashi Y."/>
            <person name="Komaki H."/>
            <person name="Oguchi A."/>
        </authorList>
    </citation>
    <scope>NUCLEOTIDE SEQUENCE [LARGE SCALE GENOMIC DNA]</scope>
    <source>
        <strain evidence="2 3">NBRC 13972</strain>
    </source>
</reference>
<keyword evidence="1" id="KW-0472">Membrane</keyword>
<keyword evidence="1" id="KW-1133">Transmembrane helix</keyword>
<name>A0A5M3W8K5_9ACTN</name>
<sequence>MIVRGLALVSCLTVLLAVMVTPAGDLVSAMYEFAYSAAILAGVAALLVVALHVDHLMVGAWRQMIRRGTAP</sequence>
<comment type="caution">
    <text evidence="2">The sequence shown here is derived from an EMBL/GenBank/DDBJ whole genome shotgun (WGS) entry which is preliminary data.</text>
</comment>
<proteinExistence type="predicted"/>
<evidence type="ECO:0000313" key="2">
    <source>
        <dbReference type="EMBL" id="GES03431.1"/>
    </source>
</evidence>
<organism evidence="2 3">
    <name type="scientific">Acrocarpospora corrugata</name>
    <dbReference type="NCBI Taxonomy" id="35763"/>
    <lineage>
        <taxon>Bacteria</taxon>
        <taxon>Bacillati</taxon>
        <taxon>Actinomycetota</taxon>
        <taxon>Actinomycetes</taxon>
        <taxon>Streptosporangiales</taxon>
        <taxon>Streptosporangiaceae</taxon>
        <taxon>Acrocarpospora</taxon>
    </lineage>
</organism>
<feature type="transmembrane region" description="Helical" evidence="1">
    <location>
        <begin position="33"/>
        <end position="57"/>
    </location>
</feature>
<dbReference type="RefSeq" id="WP_155339589.1">
    <property type="nucleotide sequence ID" value="NZ_BAAABN010000068.1"/>
</dbReference>
<gene>
    <name evidence="2" type="ORF">Acor_54970</name>
</gene>
<keyword evidence="1" id="KW-0812">Transmembrane</keyword>
<evidence type="ECO:0000313" key="3">
    <source>
        <dbReference type="Proteomes" id="UP000334990"/>
    </source>
</evidence>
<accession>A0A5M3W8K5</accession>
<keyword evidence="3" id="KW-1185">Reference proteome</keyword>
<protein>
    <submittedName>
        <fullName evidence="2">Uncharacterized protein</fullName>
    </submittedName>
</protein>
<dbReference type="AlphaFoldDB" id="A0A5M3W8K5"/>
<dbReference type="EMBL" id="BLAD01000068">
    <property type="protein sequence ID" value="GES03431.1"/>
    <property type="molecule type" value="Genomic_DNA"/>
</dbReference>